<dbReference type="AlphaFoldDB" id="A0A9K3CRF2"/>
<sequence length="219" mass="23142">MPCHESGRVPWGVLCQWLCLLSLLCIVRGGDFDPAMDYTLSDTWPETDSVTAGTTVTFTLSDTQDSYGGAGSISACSYVLEWIGQSLSGFCSTNYSPSFTMTQAGSGSLRLFYVPANAAMTELWSVSDASVVAGDPDPLADTVTVSPTTQLVYTAGASLSFTVSTTDEYGNVMAFPDCPYSATWLDESASVSCDSTEVVVSLTLAGTAQPTGTDFGYMW</sequence>
<gene>
    <name evidence="2" type="ORF">KIPB_002427</name>
</gene>
<dbReference type="Proteomes" id="UP000265618">
    <property type="component" value="Unassembled WGS sequence"/>
</dbReference>
<name>A0A9K3CRF2_9EUKA</name>
<accession>A0A9K3CRF2</accession>
<feature type="signal peptide" evidence="1">
    <location>
        <begin position="1"/>
        <end position="29"/>
    </location>
</feature>
<reference evidence="2 3" key="1">
    <citation type="journal article" date="2018" name="PLoS ONE">
        <title>The draft genome of Kipferlia bialata reveals reductive genome evolution in fornicate parasites.</title>
        <authorList>
            <person name="Tanifuji G."/>
            <person name="Takabayashi S."/>
            <person name="Kume K."/>
            <person name="Takagi M."/>
            <person name="Nakayama T."/>
            <person name="Kamikawa R."/>
            <person name="Inagaki Y."/>
            <person name="Hashimoto T."/>
        </authorList>
    </citation>
    <scope>NUCLEOTIDE SEQUENCE [LARGE SCALE GENOMIC DNA]</scope>
    <source>
        <strain evidence="2">NY0173</strain>
    </source>
</reference>
<organism evidence="2 3">
    <name type="scientific">Kipferlia bialata</name>
    <dbReference type="NCBI Taxonomy" id="797122"/>
    <lineage>
        <taxon>Eukaryota</taxon>
        <taxon>Metamonada</taxon>
        <taxon>Carpediemonas-like organisms</taxon>
        <taxon>Kipferlia</taxon>
    </lineage>
</organism>
<dbReference type="EMBL" id="BDIP01000401">
    <property type="protein sequence ID" value="GIQ81467.1"/>
    <property type="molecule type" value="Genomic_DNA"/>
</dbReference>
<protein>
    <submittedName>
        <fullName evidence="2">Uncharacterized protein</fullName>
    </submittedName>
</protein>
<keyword evidence="3" id="KW-1185">Reference proteome</keyword>
<evidence type="ECO:0000313" key="3">
    <source>
        <dbReference type="Proteomes" id="UP000265618"/>
    </source>
</evidence>
<proteinExistence type="predicted"/>
<evidence type="ECO:0000313" key="2">
    <source>
        <dbReference type="EMBL" id="GIQ81467.1"/>
    </source>
</evidence>
<comment type="caution">
    <text evidence="2">The sequence shown here is derived from an EMBL/GenBank/DDBJ whole genome shotgun (WGS) entry which is preliminary data.</text>
</comment>
<keyword evidence="1" id="KW-0732">Signal</keyword>
<feature type="chain" id="PRO_5039911247" evidence="1">
    <location>
        <begin position="30"/>
        <end position="219"/>
    </location>
</feature>
<evidence type="ECO:0000256" key="1">
    <source>
        <dbReference type="SAM" id="SignalP"/>
    </source>
</evidence>